<dbReference type="Proteomes" id="UP000521313">
    <property type="component" value="Unassembled WGS sequence"/>
</dbReference>
<dbReference type="AlphaFoldDB" id="A0A7W8FW21"/>
<dbReference type="PANTHER" id="PTHR10458">
    <property type="entry name" value="PEPTIDE DEFORMYLASE"/>
    <property type="match status" value="1"/>
</dbReference>
<dbReference type="GO" id="GO:0006412">
    <property type="term" value="P:translation"/>
    <property type="evidence" value="ECO:0007669"/>
    <property type="project" value="UniProtKB-UniRule"/>
</dbReference>
<comment type="function">
    <text evidence="6">Removes the formyl group from the N-terminal Met of newly synthesized proteins. Requires at least a dipeptide for an efficient rate of reaction. N-terminal L-methionine is a prerequisite for activity but the enzyme has broad specificity at other positions.</text>
</comment>
<dbReference type="Gene3D" id="3.90.45.10">
    <property type="entry name" value="Peptide deformylase"/>
    <property type="match status" value="1"/>
</dbReference>
<comment type="similarity">
    <text evidence="1 6">Belongs to the polypeptide deformylase family.</text>
</comment>
<evidence type="ECO:0000256" key="3">
    <source>
        <dbReference type="ARBA" id="ARBA00022801"/>
    </source>
</evidence>
<dbReference type="PIRSF" id="PIRSF004749">
    <property type="entry name" value="Pep_def"/>
    <property type="match status" value="1"/>
</dbReference>
<keyword evidence="2 6" id="KW-0479">Metal-binding</keyword>
<evidence type="ECO:0000313" key="9">
    <source>
        <dbReference type="Proteomes" id="UP000521313"/>
    </source>
</evidence>
<evidence type="ECO:0000256" key="5">
    <source>
        <dbReference type="ARBA" id="ARBA00023004"/>
    </source>
</evidence>
<dbReference type="EMBL" id="JACJLU010000004">
    <property type="protein sequence ID" value="MBM6831398.1"/>
    <property type="molecule type" value="Genomic_DNA"/>
</dbReference>
<keyword evidence="3 6" id="KW-0378">Hydrolase</keyword>
<keyword evidence="4 6" id="KW-0648">Protein biosynthesis</keyword>
<dbReference type="InterPro" id="IPR036821">
    <property type="entry name" value="Peptide_deformylase_sf"/>
</dbReference>
<gene>
    <name evidence="6" type="primary">def</name>
    <name evidence="8" type="ORF">H5982_04640</name>
    <name evidence="7" type="ORF">HNQ43_000229</name>
</gene>
<accession>A0A7W8FW21</accession>
<feature type="binding site" evidence="6">
    <location>
        <position position="158"/>
    </location>
    <ligand>
        <name>Fe cation</name>
        <dbReference type="ChEBI" id="CHEBI:24875"/>
    </ligand>
</feature>
<dbReference type="Pfam" id="PF01327">
    <property type="entry name" value="Pep_deformylase"/>
    <property type="match status" value="1"/>
</dbReference>
<dbReference type="SUPFAM" id="SSF56420">
    <property type="entry name" value="Peptide deformylase"/>
    <property type="match status" value="1"/>
</dbReference>
<name>A0A7W8FW21_9FIRM</name>
<evidence type="ECO:0000256" key="2">
    <source>
        <dbReference type="ARBA" id="ARBA00022723"/>
    </source>
</evidence>
<evidence type="ECO:0000256" key="1">
    <source>
        <dbReference type="ARBA" id="ARBA00010759"/>
    </source>
</evidence>
<dbReference type="EC" id="3.5.1.88" evidence="6"/>
<proteinExistence type="inferred from homology"/>
<dbReference type="FunFam" id="3.90.45.10:FF:000002">
    <property type="entry name" value="Peptide deformylase"/>
    <property type="match status" value="1"/>
</dbReference>
<organism evidence="7 9">
    <name type="scientific">Faecalicoccus acidiformans</name>
    <dbReference type="NCBI Taxonomy" id="915173"/>
    <lineage>
        <taxon>Bacteria</taxon>
        <taxon>Bacillati</taxon>
        <taxon>Bacillota</taxon>
        <taxon>Erysipelotrichia</taxon>
        <taxon>Erysipelotrichales</taxon>
        <taxon>Erysipelotrichaceae</taxon>
        <taxon>Faecalicoccus</taxon>
    </lineage>
</organism>
<evidence type="ECO:0000256" key="6">
    <source>
        <dbReference type="HAMAP-Rule" id="MF_00163"/>
    </source>
</evidence>
<dbReference type="CDD" id="cd00487">
    <property type="entry name" value="Pep_deformylase"/>
    <property type="match status" value="1"/>
</dbReference>
<dbReference type="Proteomes" id="UP000775500">
    <property type="component" value="Unassembled WGS sequence"/>
</dbReference>
<comment type="cofactor">
    <cofactor evidence="6">
        <name>Fe(2+)</name>
        <dbReference type="ChEBI" id="CHEBI:29033"/>
    </cofactor>
    <text evidence="6">Binds 1 Fe(2+) ion.</text>
</comment>
<feature type="active site" evidence="6">
    <location>
        <position position="155"/>
    </location>
</feature>
<protein>
    <recommendedName>
        <fullName evidence="6">Peptide deformylase</fullName>
        <shortName evidence="6">PDF</shortName>
        <ecNumber evidence="6">3.5.1.88</ecNumber>
    </recommendedName>
    <alternativeName>
        <fullName evidence="6">Polypeptide deformylase</fullName>
    </alternativeName>
</protein>
<dbReference type="EMBL" id="JACHHD010000002">
    <property type="protein sequence ID" value="MBB5184194.1"/>
    <property type="molecule type" value="Genomic_DNA"/>
</dbReference>
<dbReference type="RefSeq" id="WP_183373966.1">
    <property type="nucleotide sequence ID" value="NZ_CAWVLV010000039.1"/>
</dbReference>
<dbReference type="GO" id="GO:0046872">
    <property type="term" value="F:metal ion binding"/>
    <property type="evidence" value="ECO:0007669"/>
    <property type="project" value="UniProtKB-KW"/>
</dbReference>
<reference evidence="8" key="2">
    <citation type="submission" date="2020-08" db="EMBL/GenBank/DDBJ databases">
        <authorList>
            <person name="Cejkova D."/>
            <person name="Kubasova T."/>
            <person name="Jahodarova E."/>
            <person name="Rychlik I."/>
        </authorList>
    </citation>
    <scope>NUCLEOTIDE SEQUENCE</scope>
    <source>
        <strain evidence="8">An423</strain>
    </source>
</reference>
<evidence type="ECO:0000313" key="10">
    <source>
        <dbReference type="Proteomes" id="UP000775500"/>
    </source>
</evidence>
<reference evidence="8 10" key="3">
    <citation type="journal article" date="2021" name="Sci. Rep.">
        <title>The distribution of antibiotic resistance genes in chicken gut microbiota commensals.</title>
        <authorList>
            <person name="Juricova H."/>
            <person name="Matiasovicova J."/>
            <person name="Kubasova T."/>
            <person name="Cejkova D."/>
            <person name="Rychlik I."/>
        </authorList>
    </citation>
    <scope>NUCLEOTIDE SEQUENCE [LARGE SCALE GENOMIC DNA]</scope>
    <source>
        <strain evidence="8 10">An423</strain>
    </source>
</reference>
<evidence type="ECO:0000256" key="4">
    <source>
        <dbReference type="ARBA" id="ARBA00022917"/>
    </source>
</evidence>
<reference evidence="7 9" key="1">
    <citation type="submission" date="2020-08" db="EMBL/GenBank/DDBJ databases">
        <title>Genomic Encyclopedia of Type Strains, Phase IV (KMG-IV): sequencing the most valuable type-strain genomes for metagenomic binning, comparative biology and taxonomic classification.</title>
        <authorList>
            <person name="Goeker M."/>
        </authorList>
    </citation>
    <scope>NUCLEOTIDE SEQUENCE [LARGE SCALE GENOMIC DNA]</scope>
    <source>
        <strain evidence="7 9">DSM 26963</strain>
    </source>
</reference>
<feature type="binding site" evidence="6">
    <location>
        <position position="110"/>
    </location>
    <ligand>
        <name>Fe cation</name>
        <dbReference type="ChEBI" id="CHEBI:24875"/>
    </ligand>
</feature>
<dbReference type="PRINTS" id="PR01576">
    <property type="entry name" value="PDEFORMYLASE"/>
</dbReference>
<keyword evidence="5 6" id="KW-0408">Iron</keyword>
<sequence>MKINSETIILDSDPVLRTKSKKVELPLSAEDQALLEDMLQYVKDSQDEEIAKEQGLQPAVGIAAIQLGIPKQMIAVVVPEEDVVYEAALVNPRIISESVQNAYLENGEGCLSVKDEHPGHVFRHARIKVKGYDLIQQKMVTIKAEGYFAIALQHEIDHLSGILYYDRIDPEEPWKEDAEAEVI</sequence>
<dbReference type="GO" id="GO:0042586">
    <property type="term" value="F:peptide deformylase activity"/>
    <property type="evidence" value="ECO:0007669"/>
    <property type="project" value="UniProtKB-UniRule"/>
</dbReference>
<keyword evidence="10" id="KW-1185">Reference proteome</keyword>
<evidence type="ECO:0000313" key="8">
    <source>
        <dbReference type="EMBL" id="MBM6831398.1"/>
    </source>
</evidence>
<feature type="binding site" evidence="6">
    <location>
        <position position="154"/>
    </location>
    <ligand>
        <name>Fe cation</name>
        <dbReference type="ChEBI" id="CHEBI:24875"/>
    </ligand>
</feature>
<dbReference type="PANTHER" id="PTHR10458:SF8">
    <property type="entry name" value="PEPTIDE DEFORMYLASE 2"/>
    <property type="match status" value="1"/>
</dbReference>
<dbReference type="NCBIfam" id="TIGR00079">
    <property type="entry name" value="pept_deformyl"/>
    <property type="match status" value="1"/>
</dbReference>
<dbReference type="HAMAP" id="MF_00163">
    <property type="entry name" value="Pep_deformylase"/>
    <property type="match status" value="1"/>
</dbReference>
<evidence type="ECO:0000313" key="7">
    <source>
        <dbReference type="EMBL" id="MBB5184194.1"/>
    </source>
</evidence>
<comment type="catalytic activity">
    <reaction evidence="6">
        <text>N-terminal N-formyl-L-methionyl-[peptide] + H2O = N-terminal L-methionyl-[peptide] + formate</text>
        <dbReference type="Rhea" id="RHEA:24420"/>
        <dbReference type="Rhea" id="RHEA-COMP:10639"/>
        <dbReference type="Rhea" id="RHEA-COMP:10640"/>
        <dbReference type="ChEBI" id="CHEBI:15377"/>
        <dbReference type="ChEBI" id="CHEBI:15740"/>
        <dbReference type="ChEBI" id="CHEBI:49298"/>
        <dbReference type="ChEBI" id="CHEBI:64731"/>
        <dbReference type="EC" id="3.5.1.88"/>
    </reaction>
</comment>
<dbReference type="InterPro" id="IPR023635">
    <property type="entry name" value="Peptide_deformylase"/>
</dbReference>
<comment type="caution">
    <text evidence="7">The sequence shown here is derived from an EMBL/GenBank/DDBJ whole genome shotgun (WGS) entry which is preliminary data.</text>
</comment>